<dbReference type="EMBL" id="SGWQ01000005">
    <property type="protein sequence ID" value="RZS37704.1"/>
    <property type="molecule type" value="Genomic_DNA"/>
</dbReference>
<accession>A0A4Q7KMX8</accession>
<keyword evidence="2" id="KW-1185">Reference proteome</keyword>
<comment type="caution">
    <text evidence="1">The sequence shown here is derived from an EMBL/GenBank/DDBJ whole genome shotgun (WGS) entry which is preliminary data.</text>
</comment>
<dbReference type="Pfam" id="PF10604">
    <property type="entry name" value="Polyketide_cyc2"/>
    <property type="match status" value="1"/>
</dbReference>
<dbReference type="InterPro" id="IPR023393">
    <property type="entry name" value="START-like_dom_sf"/>
</dbReference>
<organism evidence="1 2">
    <name type="scientific">Herbihabitans rhizosphaerae</name>
    <dbReference type="NCBI Taxonomy" id="1872711"/>
    <lineage>
        <taxon>Bacteria</taxon>
        <taxon>Bacillati</taxon>
        <taxon>Actinomycetota</taxon>
        <taxon>Actinomycetes</taxon>
        <taxon>Pseudonocardiales</taxon>
        <taxon>Pseudonocardiaceae</taxon>
        <taxon>Herbihabitans</taxon>
    </lineage>
</organism>
<gene>
    <name evidence="1" type="ORF">EV193_105262</name>
</gene>
<protein>
    <submittedName>
        <fullName evidence="1">Polyketide cyclase/dehydrase/lipid transport protein</fullName>
    </submittedName>
</protein>
<sequence length="160" mass="18105">MRLTMRRSVRADQSRAFDTVVAEDVLPKVLHRFLLIPSVIGTEGNTGPWDVPGSRRRVLFSDGTSAREEVREWVENTRFAYRVDQFDAVLGRLVTHATGEWDFTGAPGGSAFNWTYTFHARHWLLSPLVHLFTHTLWRGYMSRCADRCARLAEAGPEGGA</sequence>
<name>A0A4Q7KMX8_9PSEU</name>
<dbReference type="SUPFAM" id="SSF55961">
    <property type="entry name" value="Bet v1-like"/>
    <property type="match status" value="1"/>
</dbReference>
<evidence type="ECO:0000313" key="1">
    <source>
        <dbReference type="EMBL" id="RZS37704.1"/>
    </source>
</evidence>
<dbReference type="Gene3D" id="3.30.530.20">
    <property type="match status" value="1"/>
</dbReference>
<proteinExistence type="predicted"/>
<dbReference type="InterPro" id="IPR019587">
    <property type="entry name" value="Polyketide_cyclase/dehydratase"/>
</dbReference>
<evidence type="ECO:0000313" key="2">
    <source>
        <dbReference type="Proteomes" id="UP000294257"/>
    </source>
</evidence>
<dbReference type="Proteomes" id="UP000294257">
    <property type="component" value="Unassembled WGS sequence"/>
</dbReference>
<reference evidence="1 2" key="1">
    <citation type="submission" date="2019-02" db="EMBL/GenBank/DDBJ databases">
        <title>Genomic Encyclopedia of Type Strains, Phase IV (KMG-IV): sequencing the most valuable type-strain genomes for metagenomic binning, comparative biology and taxonomic classification.</title>
        <authorList>
            <person name="Goeker M."/>
        </authorList>
    </citation>
    <scope>NUCLEOTIDE SEQUENCE [LARGE SCALE GENOMIC DNA]</scope>
    <source>
        <strain evidence="1 2">DSM 101727</strain>
    </source>
</reference>
<dbReference type="AlphaFoldDB" id="A0A4Q7KMX8"/>